<evidence type="ECO:0000256" key="3">
    <source>
        <dbReference type="ARBA" id="ARBA00022989"/>
    </source>
</evidence>
<evidence type="ECO:0000256" key="4">
    <source>
        <dbReference type="ARBA" id="ARBA00023136"/>
    </source>
</evidence>
<evidence type="ECO:0000313" key="8">
    <source>
        <dbReference type="Proteomes" id="UP000565724"/>
    </source>
</evidence>
<comment type="caution">
    <text evidence="7">The sequence shown here is derived from an EMBL/GenBank/DDBJ whole genome shotgun (WGS) entry which is preliminary data.</text>
</comment>
<dbReference type="GO" id="GO:0016020">
    <property type="term" value="C:membrane"/>
    <property type="evidence" value="ECO:0007669"/>
    <property type="project" value="UniProtKB-SubCell"/>
</dbReference>
<gene>
    <name evidence="7" type="ORF">HP550_17850</name>
</gene>
<evidence type="ECO:0000256" key="2">
    <source>
        <dbReference type="ARBA" id="ARBA00022692"/>
    </source>
</evidence>
<dbReference type="Proteomes" id="UP000565724">
    <property type="component" value="Unassembled WGS sequence"/>
</dbReference>
<evidence type="ECO:0000256" key="5">
    <source>
        <dbReference type="SAM" id="Phobius"/>
    </source>
</evidence>
<comment type="subcellular location">
    <subcellularLocation>
        <location evidence="1">Membrane</location>
        <topology evidence="1">Multi-pass membrane protein</topology>
    </subcellularLocation>
</comment>
<sequence length="141" mass="15676">MHPPPPPFVPLSATVRYPPGRVPDVQDAVPVARETVRGPRRRRWTTASAVRVSWRWPQLTRSRVAAGLLGVFLGGLGLHRMYLGYWRRGLTMLAITVVGGFFTLGLAAIVMGVWGFAEGLLYLSVRRGRFSRDARGRPLRG</sequence>
<evidence type="ECO:0000313" key="7">
    <source>
        <dbReference type="EMBL" id="NUU19115.1"/>
    </source>
</evidence>
<keyword evidence="8" id="KW-1185">Reference proteome</keyword>
<feature type="transmembrane region" description="Helical" evidence="5">
    <location>
        <begin position="90"/>
        <end position="117"/>
    </location>
</feature>
<proteinExistence type="predicted"/>
<feature type="transmembrane region" description="Helical" evidence="5">
    <location>
        <begin position="64"/>
        <end position="83"/>
    </location>
</feature>
<dbReference type="Pfam" id="PF05154">
    <property type="entry name" value="TM2"/>
    <property type="match status" value="1"/>
</dbReference>
<keyword evidence="2 5" id="KW-0812">Transmembrane</keyword>
<dbReference type="AlphaFoldDB" id="A0A7Y6A3V2"/>
<keyword evidence="3 5" id="KW-1133">Transmembrane helix</keyword>
<accession>A0A7Y6A3V2</accession>
<dbReference type="InterPro" id="IPR007829">
    <property type="entry name" value="TM2"/>
</dbReference>
<protein>
    <submittedName>
        <fullName evidence="7">NINE protein</fullName>
    </submittedName>
</protein>
<reference evidence="7 8" key="1">
    <citation type="submission" date="2020-05" db="EMBL/GenBank/DDBJ databases">
        <title>Genome Sequencing of Type Strains.</title>
        <authorList>
            <person name="Lemaire J.F."/>
            <person name="Inderbitzin P."/>
            <person name="Gregorio O.A."/>
            <person name="Collins S.B."/>
            <person name="Wespe N."/>
            <person name="Knight-Connoni V."/>
        </authorList>
    </citation>
    <scope>NUCLEOTIDE SEQUENCE [LARGE SCALE GENOMIC DNA]</scope>
    <source>
        <strain evidence="7 8">ATCC 25174</strain>
    </source>
</reference>
<evidence type="ECO:0000259" key="6">
    <source>
        <dbReference type="Pfam" id="PF05154"/>
    </source>
</evidence>
<evidence type="ECO:0000256" key="1">
    <source>
        <dbReference type="ARBA" id="ARBA00004141"/>
    </source>
</evidence>
<organism evidence="7 8">
    <name type="scientific">Cellulomonas humilata</name>
    <dbReference type="NCBI Taxonomy" id="144055"/>
    <lineage>
        <taxon>Bacteria</taxon>
        <taxon>Bacillati</taxon>
        <taxon>Actinomycetota</taxon>
        <taxon>Actinomycetes</taxon>
        <taxon>Micrococcales</taxon>
        <taxon>Cellulomonadaceae</taxon>
        <taxon>Cellulomonas</taxon>
    </lineage>
</organism>
<feature type="domain" description="TM2" evidence="6">
    <location>
        <begin position="61"/>
        <end position="105"/>
    </location>
</feature>
<name>A0A7Y6A3V2_9CELL</name>
<keyword evidence="4 5" id="KW-0472">Membrane</keyword>
<dbReference type="EMBL" id="JABMCI010000070">
    <property type="protein sequence ID" value="NUU19115.1"/>
    <property type="molecule type" value="Genomic_DNA"/>
</dbReference>